<dbReference type="AlphaFoldDB" id="A0A1F6V9W2"/>
<dbReference type="InterPro" id="IPR001412">
    <property type="entry name" value="aa-tRNA-synth_I_CS"/>
</dbReference>
<dbReference type="Proteomes" id="UP000178700">
    <property type="component" value="Unassembled WGS sequence"/>
</dbReference>
<evidence type="ECO:0000313" key="11">
    <source>
        <dbReference type="Proteomes" id="UP000178700"/>
    </source>
</evidence>
<evidence type="ECO:0000256" key="6">
    <source>
        <dbReference type="ARBA" id="ARBA00023146"/>
    </source>
</evidence>
<dbReference type="Gene3D" id="3.40.50.620">
    <property type="entry name" value="HUPs"/>
    <property type="match status" value="1"/>
</dbReference>
<gene>
    <name evidence="10" type="ORF">A2642_04635</name>
</gene>
<dbReference type="InterPro" id="IPR024088">
    <property type="entry name" value="Tyr-tRNA-ligase_bac-type"/>
</dbReference>
<comment type="catalytic activity">
    <reaction evidence="7">
        <text>tRNA(Tyr) + L-tyrosine + ATP = L-tyrosyl-tRNA(Tyr) + AMP + diphosphate + H(+)</text>
        <dbReference type="Rhea" id="RHEA:10220"/>
        <dbReference type="Rhea" id="RHEA-COMP:9706"/>
        <dbReference type="Rhea" id="RHEA-COMP:9707"/>
        <dbReference type="ChEBI" id="CHEBI:15378"/>
        <dbReference type="ChEBI" id="CHEBI:30616"/>
        <dbReference type="ChEBI" id="CHEBI:33019"/>
        <dbReference type="ChEBI" id="CHEBI:58315"/>
        <dbReference type="ChEBI" id="CHEBI:78442"/>
        <dbReference type="ChEBI" id="CHEBI:78536"/>
        <dbReference type="ChEBI" id="CHEBI:456215"/>
        <dbReference type="EC" id="6.1.1.1"/>
    </reaction>
</comment>
<dbReference type="PANTHER" id="PTHR11766">
    <property type="entry name" value="TYROSYL-TRNA SYNTHETASE"/>
    <property type="match status" value="1"/>
</dbReference>
<dbReference type="GO" id="GO:0005524">
    <property type="term" value="F:ATP binding"/>
    <property type="evidence" value="ECO:0007669"/>
    <property type="project" value="UniProtKB-KW"/>
</dbReference>
<evidence type="ECO:0000256" key="8">
    <source>
        <dbReference type="NCBIfam" id="TIGR00234"/>
    </source>
</evidence>
<dbReference type="GO" id="GO:0003723">
    <property type="term" value="F:RNA binding"/>
    <property type="evidence" value="ECO:0007669"/>
    <property type="project" value="InterPro"/>
</dbReference>
<dbReference type="GO" id="GO:0006437">
    <property type="term" value="P:tyrosyl-tRNA aminoacylation"/>
    <property type="evidence" value="ECO:0007669"/>
    <property type="project" value="UniProtKB-UniRule"/>
</dbReference>
<sequence length="406" mass="45568">MKAVKKDLPAGKAGDKITELLTRGVDKIYPSKEALEEVLRSGKKLRLYQGFDPTGDKLHIGHMVGLRKHRQWQDLGHEVIFLIGDGTGTAGDPTGKKKTREKFFTKEELRENAKDYISQASKIVRFDGPNPVKILYNGDWLDKLTKVEILNIAEHFSVQQLIERDMFQERLKNKETINLREFLYPLLQAYDSVAMDVDLELGGSDQTFNMLAGRMLMKAMKGKEKFVMTTPLLSDSKGVKIGKSEGNVIGLTDLAPELFGKIMSLGDDAIIPMFTLLTDTPAEEIEKFNLKKDAMALKKKVASLLVEQLHNKTSAKTAEQIFSDTFQKKEIPEKIEEIKTKTGELLSEVLVKNKILASKGEWHRLVEGGGAHDLEKNSTITDQNIKITENLTLKIGKKRFVKVLAG</sequence>
<reference evidence="10 11" key="1">
    <citation type="journal article" date="2016" name="Nat. Commun.">
        <title>Thousands of microbial genomes shed light on interconnected biogeochemical processes in an aquifer system.</title>
        <authorList>
            <person name="Anantharaman K."/>
            <person name="Brown C.T."/>
            <person name="Hug L.A."/>
            <person name="Sharon I."/>
            <person name="Castelle C.J."/>
            <person name="Probst A.J."/>
            <person name="Thomas B.C."/>
            <person name="Singh A."/>
            <person name="Wilkins M.J."/>
            <person name="Karaoz U."/>
            <person name="Brodie E.L."/>
            <person name="Williams K.H."/>
            <person name="Hubbard S.S."/>
            <person name="Banfield J.F."/>
        </authorList>
    </citation>
    <scope>NUCLEOTIDE SEQUENCE [LARGE SCALE GENOMIC DNA]</scope>
</reference>
<dbReference type="InterPro" id="IPR002307">
    <property type="entry name" value="Tyr-tRNA-ligase"/>
</dbReference>
<proteinExistence type="inferred from homology"/>
<evidence type="ECO:0000256" key="9">
    <source>
        <dbReference type="RuleBase" id="RU363036"/>
    </source>
</evidence>
<dbReference type="Pfam" id="PF00579">
    <property type="entry name" value="tRNA-synt_1b"/>
    <property type="match status" value="1"/>
</dbReference>
<dbReference type="SUPFAM" id="SSF52374">
    <property type="entry name" value="Nucleotidylyl transferase"/>
    <property type="match status" value="1"/>
</dbReference>
<dbReference type="GO" id="GO:0004831">
    <property type="term" value="F:tyrosine-tRNA ligase activity"/>
    <property type="evidence" value="ECO:0007669"/>
    <property type="project" value="UniProtKB-UniRule"/>
</dbReference>
<dbReference type="PANTHER" id="PTHR11766:SF1">
    <property type="entry name" value="TYROSINE--TRNA LIGASE"/>
    <property type="match status" value="1"/>
</dbReference>
<dbReference type="PROSITE" id="PS00178">
    <property type="entry name" value="AA_TRNA_LIGASE_I"/>
    <property type="match status" value="1"/>
</dbReference>
<keyword evidence="2 9" id="KW-0436">Ligase</keyword>
<name>A0A1F6V9W2_9BACT</name>
<accession>A0A1F6V9W2</accession>
<keyword evidence="4 9" id="KW-0067">ATP-binding</keyword>
<evidence type="ECO:0000256" key="7">
    <source>
        <dbReference type="ARBA" id="ARBA00048248"/>
    </source>
</evidence>
<keyword evidence="5 9" id="KW-0648">Protein biosynthesis</keyword>
<evidence type="ECO:0000256" key="1">
    <source>
        <dbReference type="ARBA" id="ARBA00013160"/>
    </source>
</evidence>
<comment type="similarity">
    <text evidence="9">Belongs to the class-I aminoacyl-tRNA synthetase family.</text>
</comment>
<evidence type="ECO:0000256" key="3">
    <source>
        <dbReference type="ARBA" id="ARBA00022741"/>
    </source>
</evidence>
<dbReference type="Gene3D" id="3.10.290.10">
    <property type="entry name" value="RNA-binding S4 domain"/>
    <property type="match status" value="1"/>
</dbReference>
<evidence type="ECO:0000256" key="5">
    <source>
        <dbReference type="ARBA" id="ARBA00022917"/>
    </source>
</evidence>
<dbReference type="InterPro" id="IPR002305">
    <property type="entry name" value="aa-tRNA-synth_Ic"/>
</dbReference>
<protein>
    <recommendedName>
        <fullName evidence="1 8">Tyrosine--tRNA ligase</fullName>
        <ecNumber evidence="1 8">6.1.1.1</ecNumber>
    </recommendedName>
</protein>
<evidence type="ECO:0000256" key="4">
    <source>
        <dbReference type="ARBA" id="ARBA00022840"/>
    </source>
</evidence>
<dbReference type="CDD" id="cd00805">
    <property type="entry name" value="TyrRS_core"/>
    <property type="match status" value="1"/>
</dbReference>
<evidence type="ECO:0000256" key="2">
    <source>
        <dbReference type="ARBA" id="ARBA00022598"/>
    </source>
</evidence>
<keyword evidence="3 9" id="KW-0547">Nucleotide-binding</keyword>
<dbReference type="GO" id="GO:0005829">
    <property type="term" value="C:cytosol"/>
    <property type="evidence" value="ECO:0007669"/>
    <property type="project" value="TreeGrafter"/>
</dbReference>
<dbReference type="InterPro" id="IPR036986">
    <property type="entry name" value="S4_RNA-bd_sf"/>
</dbReference>
<dbReference type="EMBL" id="MFTJ01000012">
    <property type="protein sequence ID" value="OGI66392.1"/>
    <property type="molecule type" value="Genomic_DNA"/>
</dbReference>
<dbReference type="EC" id="6.1.1.1" evidence="1 8"/>
<evidence type="ECO:0000313" key="10">
    <source>
        <dbReference type="EMBL" id="OGI66392.1"/>
    </source>
</evidence>
<dbReference type="NCBIfam" id="TIGR00234">
    <property type="entry name" value="tyrS"/>
    <property type="match status" value="1"/>
</dbReference>
<dbReference type="PRINTS" id="PR01040">
    <property type="entry name" value="TRNASYNTHTYR"/>
</dbReference>
<comment type="caution">
    <text evidence="10">The sequence shown here is derived from an EMBL/GenBank/DDBJ whole genome shotgun (WGS) entry which is preliminary data.</text>
</comment>
<dbReference type="InterPro" id="IPR014729">
    <property type="entry name" value="Rossmann-like_a/b/a_fold"/>
</dbReference>
<keyword evidence="6 9" id="KW-0030">Aminoacyl-tRNA synthetase</keyword>
<dbReference type="Gene3D" id="1.10.240.10">
    <property type="entry name" value="Tyrosyl-Transfer RNA Synthetase"/>
    <property type="match status" value="1"/>
</dbReference>
<organism evidence="10 11">
    <name type="scientific">Candidatus Nomurabacteria bacterium RIFCSPHIGHO2_01_FULL_39_10</name>
    <dbReference type="NCBI Taxonomy" id="1801733"/>
    <lineage>
        <taxon>Bacteria</taxon>
        <taxon>Candidatus Nomuraibacteriota</taxon>
    </lineage>
</organism>